<evidence type="ECO:0000256" key="1">
    <source>
        <dbReference type="ARBA" id="ARBA00022448"/>
    </source>
</evidence>
<keyword evidence="3 5" id="KW-0067">ATP-binding</keyword>
<dbReference type="PANTHER" id="PTHR42788">
    <property type="entry name" value="TAURINE IMPORT ATP-BINDING PROTEIN-RELATED"/>
    <property type="match status" value="1"/>
</dbReference>
<dbReference type="PROSITE" id="PS50893">
    <property type="entry name" value="ABC_TRANSPORTER_2"/>
    <property type="match status" value="1"/>
</dbReference>
<dbReference type="CDD" id="cd03293">
    <property type="entry name" value="ABC_NrtD_SsuB_transporters"/>
    <property type="match status" value="1"/>
</dbReference>
<dbReference type="InterPro" id="IPR003593">
    <property type="entry name" value="AAA+_ATPase"/>
</dbReference>
<dbReference type="SUPFAM" id="SSF52540">
    <property type="entry name" value="P-loop containing nucleoside triphosphate hydrolases"/>
    <property type="match status" value="1"/>
</dbReference>
<dbReference type="GO" id="GO:0016887">
    <property type="term" value="F:ATP hydrolysis activity"/>
    <property type="evidence" value="ECO:0007669"/>
    <property type="project" value="InterPro"/>
</dbReference>
<dbReference type="InterPro" id="IPR050166">
    <property type="entry name" value="ABC_transporter_ATP-bind"/>
</dbReference>
<dbReference type="RefSeq" id="WP_176757596.1">
    <property type="nucleotide sequence ID" value="NZ_FMWK01000004.1"/>
</dbReference>
<dbReference type="EMBL" id="FMWK01000004">
    <property type="protein sequence ID" value="SCZ77720.1"/>
    <property type="molecule type" value="Genomic_DNA"/>
</dbReference>
<keyword evidence="2" id="KW-0547">Nucleotide-binding</keyword>
<dbReference type="InterPro" id="IPR027417">
    <property type="entry name" value="P-loop_NTPase"/>
</dbReference>
<sequence>MAYIHIENAGKTFLQNGQEFTALSDVNLDIERGEFICLLGPSGCGKSTLLNAIAGFDPVNKGSVSIDGNEVKNPSITNVTIFQNYGLLPWRTVLKNVELGLESKKVPKSERAEVAKKYLEMVKLSEFENSFPHQLSGGMQQRVAIARALAVEPEIIFMDEPFGALDAITRMKLQDDILDICKEEKKTIIFVTHDIEEAVYLADRIVVMTPNPGKVKGVITVPLHHFRDRTSGDFLLVRDKIFDLLNMKTEEYIEYTI</sequence>
<dbReference type="Gene3D" id="3.40.50.300">
    <property type="entry name" value="P-loop containing nucleotide triphosphate hydrolases"/>
    <property type="match status" value="1"/>
</dbReference>
<reference evidence="5 6" key="1">
    <citation type="submission" date="2016-10" db="EMBL/GenBank/DDBJ databases">
        <authorList>
            <person name="de Groot N.N."/>
        </authorList>
    </citation>
    <scope>NUCLEOTIDE SEQUENCE [LARGE SCALE GENOMIC DNA]</scope>
    <source>
        <strain evidence="5 6">DSM 10317</strain>
    </source>
</reference>
<name>A0A1G5RVG7_PSEXY</name>
<dbReference type="Proteomes" id="UP000199428">
    <property type="component" value="Unassembled WGS sequence"/>
</dbReference>
<keyword evidence="1" id="KW-0813">Transport</keyword>
<dbReference type="InterPro" id="IPR017871">
    <property type="entry name" value="ABC_transporter-like_CS"/>
</dbReference>
<dbReference type="SMART" id="SM00382">
    <property type="entry name" value="AAA"/>
    <property type="match status" value="1"/>
</dbReference>
<organism evidence="5 6">
    <name type="scientific">Pseudobutyrivibrio xylanivorans</name>
    <dbReference type="NCBI Taxonomy" id="185007"/>
    <lineage>
        <taxon>Bacteria</taxon>
        <taxon>Bacillati</taxon>
        <taxon>Bacillota</taxon>
        <taxon>Clostridia</taxon>
        <taxon>Lachnospirales</taxon>
        <taxon>Lachnospiraceae</taxon>
        <taxon>Pseudobutyrivibrio</taxon>
    </lineage>
</organism>
<dbReference type="GO" id="GO:0005524">
    <property type="term" value="F:ATP binding"/>
    <property type="evidence" value="ECO:0007669"/>
    <property type="project" value="UniProtKB-KW"/>
</dbReference>
<dbReference type="PANTHER" id="PTHR42788:SF13">
    <property type="entry name" value="ALIPHATIC SULFONATES IMPORT ATP-BINDING PROTEIN SSUB"/>
    <property type="match status" value="1"/>
</dbReference>
<accession>A0A1G5RVG7</accession>
<dbReference type="InterPro" id="IPR003439">
    <property type="entry name" value="ABC_transporter-like_ATP-bd"/>
</dbReference>
<gene>
    <name evidence="5" type="ORF">SAMN02910350_00895</name>
</gene>
<evidence type="ECO:0000313" key="5">
    <source>
        <dbReference type="EMBL" id="SCZ77720.1"/>
    </source>
</evidence>
<evidence type="ECO:0000259" key="4">
    <source>
        <dbReference type="PROSITE" id="PS50893"/>
    </source>
</evidence>
<protein>
    <submittedName>
        <fullName evidence="5">NitT/TauT family transport system ATP-binding protein</fullName>
    </submittedName>
</protein>
<dbReference type="Pfam" id="PF00005">
    <property type="entry name" value="ABC_tran"/>
    <property type="match status" value="1"/>
</dbReference>
<evidence type="ECO:0000256" key="3">
    <source>
        <dbReference type="ARBA" id="ARBA00022840"/>
    </source>
</evidence>
<feature type="domain" description="ABC transporter" evidence="4">
    <location>
        <begin position="4"/>
        <end position="235"/>
    </location>
</feature>
<evidence type="ECO:0000313" key="6">
    <source>
        <dbReference type="Proteomes" id="UP000199428"/>
    </source>
</evidence>
<proteinExistence type="predicted"/>
<evidence type="ECO:0000256" key="2">
    <source>
        <dbReference type="ARBA" id="ARBA00022741"/>
    </source>
</evidence>
<dbReference type="PROSITE" id="PS00211">
    <property type="entry name" value="ABC_TRANSPORTER_1"/>
    <property type="match status" value="1"/>
</dbReference>
<dbReference type="AlphaFoldDB" id="A0A1G5RVG7"/>